<gene>
    <name evidence="3" type="ORF">BHQ17_23025</name>
</gene>
<feature type="domain" description="Peptidase S9 prolyl oligopeptidase catalytic" evidence="2">
    <location>
        <begin position="321"/>
        <end position="366"/>
    </location>
</feature>
<dbReference type="PANTHER" id="PTHR34853:SF1">
    <property type="entry name" value="LIPASE 5"/>
    <property type="match status" value="1"/>
</dbReference>
<feature type="chain" id="PRO_5039031804" evidence="1">
    <location>
        <begin position="18"/>
        <end position="384"/>
    </location>
</feature>
<proteinExistence type="predicted"/>
<dbReference type="EMBL" id="MIGZ01000179">
    <property type="protein sequence ID" value="ODQ85532.1"/>
    <property type="molecule type" value="Genomic_DNA"/>
</dbReference>
<evidence type="ECO:0000259" key="2">
    <source>
        <dbReference type="Pfam" id="PF00326"/>
    </source>
</evidence>
<keyword evidence="1" id="KW-0732">Signal</keyword>
<accession>A0A1E3R825</accession>
<dbReference type="GO" id="GO:0016042">
    <property type="term" value="P:lipid catabolic process"/>
    <property type="evidence" value="ECO:0007669"/>
    <property type="project" value="InterPro"/>
</dbReference>
<feature type="signal peptide" evidence="1">
    <location>
        <begin position="1"/>
        <end position="17"/>
    </location>
</feature>
<dbReference type="RefSeq" id="WP_069407385.1">
    <property type="nucleotide sequence ID" value="NZ_MIGZ01000179.1"/>
</dbReference>
<reference evidence="4" key="1">
    <citation type="submission" date="2016-09" db="EMBL/GenBank/DDBJ databases">
        <authorList>
            <person name="Greninger A.L."/>
            <person name="Jerome K.R."/>
            <person name="Mcnair B."/>
            <person name="Wallis C."/>
            <person name="Fang F."/>
        </authorList>
    </citation>
    <scope>NUCLEOTIDE SEQUENCE [LARGE SCALE GENOMIC DNA]</scope>
    <source>
        <strain evidence="4">M7</strain>
    </source>
</reference>
<sequence>MFFAIALLTAPVPSAAAAVPDWSGLDARHYDGPIPVAGTLIRSVPLNPALSVRGSANAYRILYSTVNQHGDPAVGTAAVFVPHGAPPQGGWPVIAWAHGTVGLGDDCTPSARPRSERDDDYLTHWLDQGYAVVAPDYVGLGTPGLMSYLNSVPTAQAVIDSVIAVHQMDLPLSPKWALVGQSQGGGAAVNSARWATEFSAGRGLDYRGVVATGTPANIERVAKLAGPDMQLPADLGPAASSYTAYILAAFREARPDIDIDSVLTPAGLDAVAKAATLCKPQLDGELTGMTPAKFFSAPLDSLPGVSEALDAYLGTPDRGYDRPIFLGVGLLDRDVPPQSTLTFYDQLVANHQKVELRVYPDQDHSGTVLASLPDSTPFLKAAFG</sequence>
<dbReference type="OrthoDB" id="9798122at2"/>
<organism evidence="3 4">
    <name type="scientific">Mycolicibacterium holsaticum</name>
    <dbReference type="NCBI Taxonomy" id="152142"/>
    <lineage>
        <taxon>Bacteria</taxon>
        <taxon>Bacillati</taxon>
        <taxon>Actinomycetota</taxon>
        <taxon>Actinomycetes</taxon>
        <taxon>Mycobacteriales</taxon>
        <taxon>Mycobacteriaceae</taxon>
        <taxon>Mycolicibacterium</taxon>
    </lineage>
</organism>
<dbReference type="PIRSF" id="PIRSF029171">
    <property type="entry name" value="Esterase_LipA"/>
    <property type="match status" value="1"/>
</dbReference>
<dbReference type="Pfam" id="PF00326">
    <property type="entry name" value="Peptidase_S9"/>
    <property type="match status" value="1"/>
</dbReference>
<comment type="caution">
    <text evidence="3">The sequence shown here is derived from an EMBL/GenBank/DDBJ whole genome shotgun (WGS) entry which is preliminary data.</text>
</comment>
<dbReference type="Gene3D" id="3.40.50.1820">
    <property type="entry name" value="alpha/beta hydrolase"/>
    <property type="match status" value="2"/>
</dbReference>
<dbReference type="SUPFAM" id="SSF53474">
    <property type="entry name" value="alpha/beta-Hydrolases"/>
    <property type="match status" value="1"/>
</dbReference>
<dbReference type="GO" id="GO:0004806">
    <property type="term" value="F:triacylglycerol lipase activity"/>
    <property type="evidence" value="ECO:0007669"/>
    <property type="project" value="InterPro"/>
</dbReference>
<dbReference type="GO" id="GO:0006508">
    <property type="term" value="P:proteolysis"/>
    <property type="evidence" value="ECO:0007669"/>
    <property type="project" value="InterPro"/>
</dbReference>
<dbReference type="AlphaFoldDB" id="A0A1E3R825"/>
<dbReference type="InterPro" id="IPR005152">
    <property type="entry name" value="Lipase_secreted"/>
</dbReference>
<dbReference type="Proteomes" id="UP000094243">
    <property type="component" value="Unassembled WGS sequence"/>
</dbReference>
<evidence type="ECO:0000256" key="1">
    <source>
        <dbReference type="SAM" id="SignalP"/>
    </source>
</evidence>
<dbReference type="GO" id="GO:0008236">
    <property type="term" value="F:serine-type peptidase activity"/>
    <property type="evidence" value="ECO:0007669"/>
    <property type="project" value="InterPro"/>
</dbReference>
<evidence type="ECO:0000313" key="4">
    <source>
        <dbReference type="Proteomes" id="UP000094243"/>
    </source>
</evidence>
<name>A0A1E3R825_9MYCO</name>
<dbReference type="InterPro" id="IPR001375">
    <property type="entry name" value="Peptidase_S9_cat"/>
</dbReference>
<dbReference type="InterPro" id="IPR029058">
    <property type="entry name" value="AB_hydrolase_fold"/>
</dbReference>
<protein>
    <submittedName>
        <fullName evidence="3">Lipase</fullName>
    </submittedName>
</protein>
<evidence type="ECO:0000313" key="3">
    <source>
        <dbReference type="EMBL" id="ODQ85532.1"/>
    </source>
</evidence>
<dbReference type="PANTHER" id="PTHR34853">
    <property type="match status" value="1"/>
</dbReference>
<keyword evidence="4" id="KW-1185">Reference proteome</keyword>
<dbReference type="Pfam" id="PF03583">
    <property type="entry name" value="LIP"/>
    <property type="match status" value="1"/>
</dbReference>